<keyword evidence="2" id="KW-1185">Reference proteome</keyword>
<proteinExistence type="predicted"/>
<name>A0ACC0A2H1_CATRO</name>
<organism evidence="1 2">
    <name type="scientific">Catharanthus roseus</name>
    <name type="common">Madagascar periwinkle</name>
    <name type="synonym">Vinca rosea</name>
    <dbReference type="NCBI Taxonomy" id="4058"/>
    <lineage>
        <taxon>Eukaryota</taxon>
        <taxon>Viridiplantae</taxon>
        <taxon>Streptophyta</taxon>
        <taxon>Embryophyta</taxon>
        <taxon>Tracheophyta</taxon>
        <taxon>Spermatophyta</taxon>
        <taxon>Magnoliopsida</taxon>
        <taxon>eudicotyledons</taxon>
        <taxon>Gunneridae</taxon>
        <taxon>Pentapetalae</taxon>
        <taxon>asterids</taxon>
        <taxon>lamiids</taxon>
        <taxon>Gentianales</taxon>
        <taxon>Apocynaceae</taxon>
        <taxon>Rauvolfioideae</taxon>
        <taxon>Vinceae</taxon>
        <taxon>Catharanthinae</taxon>
        <taxon>Catharanthus</taxon>
    </lineage>
</organism>
<evidence type="ECO:0000313" key="1">
    <source>
        <dbReference type="EMBL" id="KAI5654956.1"/>
    </source>
</evidence>
<reference evidence="2" key="1">
    <citation type="journal article" date="2023" name="Nat. Plants">
        <title>Single-cell RNA sequencing provides a high-resolution roadmap for understanding the multicellular compartmentation of specialized metabolism.</title>
        <authorList>
            <person name="Sun S."/>
            <person name="Shen X."/>
            <person name="Li Y."/>
            <person name="Li Y."/>
            <person name="Wang S."/>
            <person name="Li R."/>
            <person name="Zhang H."/>
            <person name="Shen G."/>
            <person name="Guo B."/>
            <person name="Wei J."/>
            <person name="Xu J."/>
            <person name="St-Pierre B."/>
            <person name="Chen S."/>
            <person name="Sun C."/>
        </authorList>
    </citation>
    <scope>NUCLEOTIDE SEQUENCE [LARGE SCALE GENOMIC DNA]</scope>
</reference>
<sequence>MDSGSLIDDIVESGIVRLLDWNDSMTDIQLGMGFVDKVQTISAVFANDPEIPVSNIIQEVQVFCIGFKPEDCIQIFASQNKQSPCEKWQTYTLTCSHVLTVCRENRTYQANFHPILSDNFWRDVPFNLTFYPPNMKKERAALQALTDATKALTSSKRQWLRRGDARREKSCRGKERKRRGREEKEEKTTFARDGRLRVAMAG</sequence>
<gene>
    <name evidence="1" type="ORF">M9H77_32143</name>
</gene>
<dbReference type="EMBL" id="CM044707">
    <property type="protein sequence ID" value="KAI5654956.1"/>
    <property type="molecule type" value="Genomic_DNA"/>
</dbReference>
<accession>A0ACC0A2H1</accession>
<comment type="caution">
    <text evidence="1">The sequence shown here is derived from an EMBL/GenBank/DDBJ whole genome shotgun (WGS) entry which is preliminary data.</text>
</comment>
<evidence type="ECO:0000313" key="2">
    <source>
        <dbReference type="Proteomes" id="UP001060085"/>
    </source>
</evidence>
<dbReference type="Proteomes" id="UP001060085">
    <property type="component" value="Linkage Group LG07"/>
</dbReference>
<protein>
    <submittedName>
        <fullName evidence="1">Uncharacterized protein</fullName>
    </submittedName>
</protein>